<accession>A0AAD9VFY2</accession>
<proteinExistence type="predicted"/>
<evidence type="ECO:0000313" key="3">
    <source>
        <dbReference type="Proteomes" id="UP001249851"/>
    </source>
</evidence>
<organism evidence="2 3">
    <name type="scientific">Acropora cervicornis</name>
    <name type="common">Staghorn coral</name>
    <dbReference type="NCBI Taxonomy" id="6130"/>
    <lineage>
        <taxon>Eukaryota</taxon>
        <taxon>Metazoa</taxon>
        <taxon>Cnidaria</taxon>
        <taxon>Anthozoa</taxon>
        <taxon>Hexacorallia</taxon>
        <taxon>Scleractinia</taxon>
        <taxon>Astrocoeniina</taxon>
        <taxon>Acroporidae</taxon>
        <taxon>Acropora</taxon>
    </lineage>
</organism>
<dbReference type="Proteomes" id="UP001249851">
    <property type="component" value="Unassembled WGS sequence"/>
</dbReference>
<name>A0AAD9VFY2_ACRCE</name>
<protein>
    <submittedName>
        <fullName evidence="2">Uncharacterized protein</fullName>
    </submittedName>
</protein>
<gene>
    <name evidence="2" type="ORF">P5673_002762</name>
</gene>
<reference evidence="2" key="2">
    <citation type="journal article" date="2023" name="Science">
        <title>Genomic signatures of disease resistance in endangered staghorn corals.</title>
        <authorList>
            <person name="Vollmer S.V."/>
            <person name="Selwyn J.D."/>
            <person name="Despard B.A."/>
            <person name="Roesel C.L."/>
        </authorList>
    </citation>
    <scope>NUCLEOTIDE SEQUENCE</scope>
    <source>
        <strain evidence="2">K2</strain>
    </source>
</reference>
<feature type="region of interest" description="Disordered" evidence="1">
    <location>
        <begin position="1"/>
        <end position="31"/>
    </location>
</feature>
<dbReference type="AlphaFoldDB" id="A0AAD9VFY2"/>
<evidence type="ECO:0000313" key="2">
    <source>
        <dbReference type="EMBL" id="KAK2572507.1"/>
    </source>
</evidence>
<dbReference type="EMBL" id="JARQWQ010000004">
    <property type="protein sequence ID" value="KAK2572507.1"/>
    <property type="molecule type" value="Genomic_DNA"/>
</dbReference>
<comment type="caution">
    <text evidence="2">The sequence shown here is derived from an EMBL/GenBank/DDBJ whole genome shotgun (WGS) entry which is preliminary data.</text>
</comment>
<evidence type="ECO:0000256" key="1">
    <source>
        <dbReference type="SAM" id="MobiDB-lite"/>
    </source>
</evidence>
<keyword evidence="3" id="KW-1185">Reference proteome</keyword>
<sequence>MKANQMQETRRPSIGEDVTCEDEGENNSQQQQVKFVLPESDMGQVDSIKTSKELLTQLPALPSICEFTIFTSNQVTAQSEKKVSKLPPVRNKCSKLAGNSQQSLAAHKKARLENKSRDLITCTKQNLRIDTKCKLPEQYKEPTLKDTKRRIWEWLRQSEEQKPTYLRRANAQKKTIRLGTVNTHIFDQHTASLT</sequence>
<reference evidence="2" key="1">
    <citation type="journal article" date="2023" name="G3 (Bethesda)">
        <title>Whole genome assembly and annotation of the endangered Caribbean coral Acropora cervicornis.</title>
        <authorList>
            <person name="Selwyn J.D."/>
            <person name="Vollmer S.V."/>
        </authorList>
    </citation>
    <scope>NUCLEOTIDE SEQUENCE</scope>
    <source>
        <strain evidence="2">K2</strain>
    </source>
</reference>